<dbReference type="PANTHER" id="PTHR24113:SF15">
    <property type="entry name" value="NACHT DOMAIN-CONTAINING PROTEIN"/>
    <property type="match status" value="1"/>
</dbReference>
<dbReference type="SUPFAM" id="SSF52047">
    <property type="entry name" value="RNI-like"/>
    <property type="match status" value="1"/>
</dbReference>
<dbReference type="Gene3D" id="3.80.10.10">
    <property type="entry name" value="Ribonuclease Inhibitor"/>
    <property type="match status" value="1"/>
</dbReference>
<dbReference type="GO" id="GO:0006913">
    <property type="term" value="P:nucleocytoplasmic transport"/>
    <property type="evidence" value="ECO:0007669"/>
    <property type="project" value="TreeGrafter"/>
</dbReference>
<dbReference type="Pfam" id="PF13516">
    <property type="entry name" value="LRR_6"/>
    <property type="match status" value="3"/>
</dbReference>
<dbReference type="GeneID" id="109477412"/>
<keyword evidence="1" id="KW-1185">Reference proteome</keyword>
<evidence type="ECO:0000313" key="1">
    <source>
        <dbReference type="Proteomes" id="UP000515135"/>
    </source>
</evidence>
<dbReference type="InterPro" id="IPR001611">
    <property type="entry name" value="Leu-rich_rpt"/>
</dbReference>
<protein>
    <submittedName>
        <fullName evidence="2">RAN GTPase-activating protein 1-like</fullName>
    </submittedName>
</protein>
<dbReference type="GO" id="GO:0048471">
    <property type="term" value="C:perinuclear region of cytoplasm"/>
    <property type="evidence" value="ECO:0007669"/>
    <property type="project" value="TreeGrafter"/>
</dbReference>
<proteinExistence type="predicted"/>
<dbReference type="GO" id="GO:0031267">
    <property type="term" value="F:small GTPase binding"/>
    <property type="evidence" value="ECO:0007669"/>
    <property type="project" value="TreeGrafter"/>
</dbReference>
<dbReference type="GO" id="GO:0005634">
    <property type="term" value="C:nucleus"/>
    <property type="evidence" value="ECO:0007669"/>
    <property type="project" value="TreeGrafter"/>
</dbReference>
<dbReference type="OrthoDB" id="120976at2759"/>
<dbReference type="GO" id="GO:0005829">
    <property type="term" value="C:cytosol"/>
    <property type="evidence" value="ECO:0007669"/>
    <property type="project" value="TreeGrafter"/>
</dbReference>
<dbReference type="RefSeq" id="XP_019634230.1">
    <property type="nucleotide sequence ID" value="XM_019778671.1"/>
</dbReference>
<gene>
    <name evidence="2" type="primary">LOC109477412</name>
</gene>
<dbReference type="InterPro" id="IPR032675">
    <property type="entry name" value="LRR_dom_sf"/>
</dbReference>
<organism evidence="1 2">
    <name type="scientific">Branchiostoma belcheri</name>
    <name type="common">Amphioxus</name>
    <dbReference type="NCBI Taxonomy" id="7741"/>
    <lineage>
        <taxon>Eukaryota</taxon>
        <taxon>Metazoa</taxon>
        <taxon>Chordata</taxon>
        <taxon>Cephalochordata</taxon>
        <taxon>Leptocardii</taxon>
        <taxon>Amphioxiformes</taxon>
        <taxon>Branchiostomatidae</taxon>
        <taxon>Branchiostoma</taxon>
    </lineage>
</organism>
<dbReference type="GO" id="GO:0005096">
    <property type="term" value="F:GTPase activator activity"/>
    <property type="evidence" value="ECO:0007669"/>
    <property type="project" value="InterPro"/>
</dbReference>
<dbReference type="SMART" id="SM00368">
    <property type="entry name" value="LRR_RI"/>
    <property type="match status" value="7"/>
</dbReference>
<dbReference type="AlphaFoldDB" id="A0A6P4YXZ7"/>
<evidence type="ECO:0000313" key="2">
    <source>
        <dbReference type="RefSeq" id="XP_019634230.1"/>
    </source>
</evidence>
<dbReference type="InterPro" id="IPR027038">
    <property type="entry name" value="RanGap"/>
</dbReference>
<dbReference type="Proteomes" id="UP000515135">
    <property type="component" value="Unplaced"/>
</dbReference>
<accession>A0A6P4YXZ7</accession>
<reference evidence="2" key="1">
    <citation type="submission" date="2025-08" db="UniProtKB">
        <authorList>
            <consortium name="RefSeq"/>
        </authorList>
    </citation>
    <scope>IDENTIFICATION</scope>
    <source>
        <tissue evidence="2">Gonad</tissue>
    </source>
</reference>
<name>A0A6P4YXZ7_BRABE</name>
<dbReference type="KEGG" id="bbel:109477412"/>
<sequence length="321" mass="35191">MLEKLNLSDNPGICEDEITLLTGLGSNLNLTDLRLWGVGLGDVSLQFLVAVLHRLSCLENLYLSKNNLGATGTQPFGAIHQPIVSLKVLRLSCNKIGDVCLKSLMHVLHHLSHLEELDLRYNNIGNEGMEPFAAIQQPVRLQNLYLQHNKIGDVCLKSLAGVMHHLSCLKHLDLSNNNVRDEGMEALSTTLHHAPCMEVLNLKDNPVMEVGIKGFAQTIGIMPALKEMKLSSVQTVNLDDTAAMSITSMLTRLPMLECLHLLNISMSTAGFQALAAGMEEHTTLQTLGFAEHLIPEGVDTNKIGTKITFQLFSQVGDENMV</sequence>
<dbReference type="PANTHER" id="PTHR24113">
    <property type="entry name" value="RAN GTPASE-ACTIVATING PROTEIN 1"/>
    <property type="match status" value="1"/>
</dbReference>